<evidence type="ECO:0000256" key="3">
    <source>
        <dbReference type="ARBA" id="ARBA00023125"/>
    </source>
</evidence>
<keyword evidence="3 5" id="KW-0238">DNA-binding</keyword>
<dbReference type="AlphaFoldDB" id="A0A2P4UR28"/>
<dbReference type="Pfam" id="PF00486">
    <property type="entry name" value="Trans_reg_C"/>
    <property type="match status" value="1"/>
</dbReference>
<dbReference type="Gene3D" id="3.40.50.2300">
    <property type="match status" value="1"/>
</dbReference>
<protein>
    <submittedName>
        <fullName evidence="8">Alkaline phosphatase synthesis transcriptional regulatory protein PhoP</fullName>
    </submittedName>
</protein>
<reference evidence="8 9" key="1">
    <citation type="journal article" date="2017" name="Chemistry">
        <title>Isolation, Biosynthesis and Chemical Modifications of Rubterolones A-F: Rare Tropolone Alkaloids from Actinomadura sp. 5-2.</title>
        <authorList>
            <person name="Guo H."/>
            <person name="Benndorf R."/>
            <person name="Leichnitz D."/>
            <person name="Klassen J.L."/>
            <person name="Vollmers J."/>
            <person name="Gorls H."/>
            <person name="Steinacker M."/>
            <person name="Weigel C."/>
            <person name="Dahse H.M."/>
            <person name="Kaster A.K."/>
            <person name="de Beer Z.W."/>
            <person name="Poulsen M."/>
            <person name="Beemelmanns C."/>
        </authorList>
    </citation>
    <scope>NUCLEOTIDE SEQUENCE [LARGE SCALE GENOMIC DNA]</scope>
    <source>
        <strain evidence="8 9">5-2</strain>
    </source>
</reference>
<dbReference type="RefSeq" id="WP_103562306.1">
    <property type="nucleotide sequence ID" value="NZ_MTBP01000001.1"/>
</dbReference>
<dbReference type="EMBL" id="MTBP01000001">
    <property type="protein sequence ID" value="POM27500.1"/>
    <property type="molecule type" value="Genomic_DNA"/>
</dbReference>
<dbReference type="GO" id="GO:0000976">
    <property type="term" value="F:transcription cis-regulatory region binding"/>
    <property type="evidence" value="ECO:0007669"/>
    <property type="project" value="TreeGrafter"/>
</dbReference>
<evidence type="ECO:0000256" key="4">
    <source>
        <dbReference type="PROSITE-ProRule" id="PRU00169"/>
    </source>
</evidence>
<evidence type="ECO:0000256" key="5">
    <source>
        <dbReference type="PROSITE-ProRule" id="PRU01091"/>
    </source>
</evidence>
<dbReference type="GO" id="GO:0006355">
    <property type="term" value="P:regulation of DNA-templated transcription"/>
    <property type="evidence" value="ECO:0007669"/>
    <property type="project" value="InterPro"/>
</dbReference>
<dbReference type="PROSITE" id="PS50110">
    <property type="entry name" value="RESPONSE_REGULATORY"/>
    <property type="match status" value="1"/>
</dbReference>
<dbReference type="GO" id="GO:0000156">
    <property type="term" value="F:phosphorelay response regulator activity"/>
    <property type="evidence" value="ECO:0007669"/>
    <property type="project" value="TreeGrafter"/>
</dbReference>
<evidence type="ECO:0000259" key="7">
    <source>
        <dbReference type="PROSITE" id="PS51755"/>
    </source>
</evidence>
<keyword evidence="9" id="KW-1185">Reference proteome</keyword>
<dbReference type="PANTHER" id="PTHR48111:SF40">
    <property type="entry name" value="PHOSPHATE REGULON TRANSCRIPTIONAL REGULATORY PROTEIN PHOB"/>
    <property type="match status" value="1"/>
</dbReference>
<dbReference type="GO" id="GO:0005829">
    <property type="term" value="C:cytosol"/>
    <property type="evidence" value="ECO:0007669"/>
    <property type="project" value="TreeGrafter"/>
</dbReference>
<dbReference type="SUPFAM" id="SSF52172">
    <property type="entry name" value="CheY-like"/>
    <property type="match status" value="1"/>
</dbReference>
<dbReference type="SMART" id="SM00448">
    <property type="entry name" value="REC"/>
    <property type="match status" value="1"/>
</dbReference>
<name>A0A2P4UR28_9ACTN</name>
<dbReference type="InterPro" id="IPR011006">
    <property type="entry name" value="CheY-like_superfamily"/>
</dbReference>
<proteinExistence type="predicted"/>
<gene>
    <name evidence="8" type="primary">phoP_1</name>
    <name evidence="8" type="ORF">BTM25_19150</name>
</gene>
<dbReference type="SMART" id="SM00862">
    <property type="entry name" value="Trans_reg_C"/>
    <property type="match status" value="1"/>
</dbReference>
<dbReference type="CDD" id="cd17574">
    <property type="entry name" value="REC_OmpR"/>
    <property type="match status" value="1"/>
</dbReference>
<evidence type="ECO:0000313" key="8">
    <source>
        <dbReference type="EMBL" id="POM27500.1"/>
    </source>
</evidence>
<dbReference type="Gene3D" id="1.10.10.10">
    <property type="entry name" value="Winged helix-like DNA-binding domain superfamily/Winged helix DNA-binding domain"/>
    <property type="match status" value="1"/>
</dbReference>
<feature type="domain" description="Response regulatory" evidence="6">
    <location>
        <begin position="5"/>
        <end position="119"/>
    </location>
</feature>
<feature type="DNA-binding region" description="OmpR/PhoB-type" evidence="5">
    <location>
        <begin position="129"/>
        <end position="228"/>
    </location>
</feature>
<sequence>MTAGRLLVVEDDDVIGTELAEALGAQGYTAEWAPDGADALARAAERPPDLILLDLGLPDMDGVTLCRKLRTLLADTVIVVLTARTREFEVVVALDAGADDYLTKPFRLTELMARLRAHLRRSGAARAGERFLTRGGLTLDLAARRASFHGTEIRLRPKEFDLLACLAASAGEVVTREALIDRVWDVHWFGPTKTLDVHISALRRKLAEHGAGPTSITTLRGRGYRFEA</sequence>
<accession>A0A2P4UR28</accession>
<dbReference type="PANTHER" id="PTHR48111">
    <property type="entry name" value="REGULATOR OF RPOS"/>
    <property type="match status" value="1"/>
</dbReference>
<dbReference type="PROSITE" id="PS51755">
    <property type="entry name" value="OMPR_PHOB"/>
    <property type="match status" value="1"/>
</dbReference>
<feature type="domain" description="OmpR/PhoB-type" evidence="7">
    <location>
        <begin position="129"/>
        <end position="228"/>
    </location>
</feature>
<comment type="caution">
    <text evidence="8">The sequence shown here is derived from an EMBL/GenBank/DDBJ whole genome shotgun (WGS) entry which is preliminary data.</text>
</comment>
<feature type="modified residue" description="4-aspartylphosphate" evidence="4">
    <location>
        <position position="54"/>
    </location>
</feature>
<evidence type="ECO:0000256" key="2">
    <source>
        <dbReference type="ARBA" id="ARBA00023012"/>
    </source>
</evidence>
<dbReference type="InterPro" id="IPR036388">
    <property type="entry name" value="WH-like_DNA-bd_sf"/>
</dbReference>
<dbReference type="InterPro" id="IPR001867">
    <property type="entry name" value="OmpR/PhoB-type_DNA-bd"/>
</dbReference>
<dbReference type="InterPro" id="IPR039420">
    <property type="entry name" value="WalR-like"/>
</dbReference>
<evidence type="ECO:0000313" key="9">
    <source>
        <dbReference type="Proteomes" id="UP000242367"/>
    </source>
</evidence>
<keyword evidence="1 4" id="KW-0597">Phosphoprotein</keyword>
<dbReference type="CDD" id="cd00383">
    <property type="entry name" value="trans_reg_C"/>
    <property type="match status" value="1"/>
</dbReference>
<dbReference type="Pfam" id="PF00072">
    <property type="entry name" value="Response_reg"/>
    <property type="match status" value="1"/>
</dbReference>
<dbReference type="Gene3D" id="6.10.250.690">
    <property type="match status" value="1"/>
</dbReference>
<dbReference type="Proteomes" id="UP000242367">
    <property type="component" value="Unassembled WGS sequence"/>
</dbReference>
<evidence type="ECO:0000259" key="6">
    <source>
        <dbReference type="PROSITE" id="PS50110"/>
    </source>
</evidence>
<keyword evidence="2" id="KW-0902">Two-component regulatory system</keyword>
<organism evidence="8 9">
    <name type="scientific">Actinomadura rubteroloni</name>
    <dbReference type="NCBI Taxonomy" id="1926885"/>
    <lineage>
        <taxon>Bacteria</taxon>
        <taxon>Bacillati</taxon>
        <taxon>Actinomycetota</taxon>
        <taxon>Actinomycetes</taxon>
        <taxon>Streptosporangiales</taxon>
        <taxon>Thermomonosporaceae</taxon>
        <taxon>Actinomadura</taxon>
    </lineage>
</organism>
<evidence type="ECO:0000256" key="1">
    <source>
        <dbReference type="ARBA" id="ARBA00022553"/>
    </source>
</evidence>
<dbReference type="InterPro" id="IPR001789">
    <property type="entry name" value="Sig_transdc_resp-reg_receiver"/>
</dbReference>
<dbReference type="GO" id="GO:0032993">
    <property type="term" value="C:protein-DNA complex"/>
    <property type="evidence" value="ECO:0007669"/>
    <property type="project" value="TreeGrafter"/>
</dbReference>